<protein>
    <submittedName>
        <fullName evidence="1">Transposase</fullName>
    </submittedName>
</protein>
<reference evidence="1 2" key="1">
    <citation type="submission" date="2018-01" db="EMBL/GenBank/DDBJ databases">
        <title>Bacillus asahii Genome sequencing and assembly.</title>
        <authorList>
            <person name="Jiang H."/>
            <person name="Feng Y."/>
            <person name="Zhao F."/>
            <person name="Lin X."/>
        </authorList>
    </citation>
    <scope>NUCLEOTIDE SEQUENCE [LARGE SCALE GENOMIC DNA]</scope>
    <source>
        <strain evidence="1 2">OM18</strain>
    </source>
</reference>
<organism evidence="1 2">
    <name type="scientific">Peribacillus asahii</name>
    <dbReference type="NCBI Taxonomy" id="228899"/>
    <lineage>
        <taxon>Bacteria</taxon>
        <taxon>Bacillati</taxon>
        <taxon>Bacillota</taxon>
        <taxon>Bacilli</taxon>
        <taxon>Bacillales</taxon>
        <taxon>Bacillaceae</taxon>
        <taxon>Peribacillus</taxon>
    </lineage>
</organism>
<name>A0A3Q9RS20_9BACI</name>
<dbReference type="RefSeq" id="WP_127762168.1">
    <property type="nucleotide sequence ID" value="NZ_CP026095.1"/>
</dbReference>
<dbReference type="KEGG" id="pasa:BAOM_4808"/>
<proteinExistence type="predicted"/>
<dbReference type="EMBL" id="CP026095">
    <property type="protein sequence ID" value="AZV45370.1"/>
    <property type="molecule type" value="Genomic_DNA"/>
</dbReference>
<evidence type="ECO:0000313" key="2">
    <source>
        <dbReference type="Proteomes" id="UP000283095"/>
    </source>
</evidence>
<dbReference type="AlphaFoldDB" id="A0A3Q9RS20"/>
<dbReference type="OrthoDB" id="2382012at2"/>
<accession>A0A3Q9RS20</accession>
<gene>
    <name evidence="1" type="ORF">BAOM_4808</name>
</gene>
<evidence type="ECO:0000313" key="1">
    <source>
        <dbReference type="EMBL" id="AZV45370.1"/>
    </source>
</evidence>
<dbReference type="Proteomes" id="UP000283095">
    <property type="component" value="Chromosome"/>
</dbReference>
<sequence length="99" mass="11212">MEIFLILGSIIAPALMIILQRKWFIFRIIFHVAAILSALIFGNIASISIHQIIEDQTVFMTNIHALFLNPLFLLTGAYLGVYLLYTLTLHTLNDISHSN</sequence>